<dbReference type="VEuPathDB" id="VectorBase:LOC119180193"/>
<evidence type="ECO:0000256" key="9">
    <source>
        <dbReference type="SAM" id="MobiDB-lite"/>
    </source>
</evidence>
<keyword evidence="2" id="KW-0813">Transport</keyword>
<keyword evidence="6" id="KW-0445">Lipid transport</keyword>
<evidence type="ECO:0000256" key="10">
    <source>
        <dbReference type="SAM" id="Phobius"/>
    </source>
</evidence>
<dbReference type="GO" id="GO:0006869">
    <property type="term" value="P:lipid transport"/>
    <property type="evidence" value="ECO:0007669"/>
    <property type="project" value="UniProtKB-KW"/>
</dbReference>
<dbReference type="GO" id="GO:0005789">
    <property type="term" value="C:endoplasmic reticulum membrane"/>
    <property type="evidence" value="ECO:0007669"/>
    <property type="project" value="UniProtKB-SubCell"/>
</dbReference>
<reference evidence="12" key="2">
    <citation type="submission" date="2021-09" db="EMBL/GenBank/DDBJ databases">
        <authorList>
            <person name="Jia N."/>
            <person name="Wang J."/>
            <person name="Shi W."/>
            <person name="Du L."/>
            <person name="Sun Y."/>
            <person name="Zhan W."/>
            <person name="Jiang J."/>
            <person name="Wang Q."/>
            <person name="Zhang B."/>
            <person name="Ji P."/>
            <person name="Sakyi L.B."/>
            <person name="Cui X."/>
            <person name="Yuan T."/>
            <person name="Jiang B."/>
            <person name="Yang W."/>
            <person name="Lam T.T.-Y."/>
            <person name="Chang Q."/>
            <person name="Ding S."/>
            <person name="Wang X."/>
            <person name="Zhu J."/>
            <person name="Ruan X."/>
            <person name="Zhao L."/>
            <person name="Wei J."/>
            <person name="Que T."/>
            <person name="Du C."/>
            <person name="Cheng J."/>
            <person name="Dai P."/>
            <person name="Han X."/>
            <person name="Huang E."/>
            <person name="Gao Y."/>
            <person name="Liu J."/>
            <person name="Shao H."/>
            <person name="Ye R."/>
            <person name="Li L."/>
            <person name="Wei W."/>
            <person name="Wang X."/>
            <person name="Wang C."/>
            <person name="Huo Q."/>
            <person name="Li W."/>
            <person name="Guo W."/>
            <person name="Chen H."/>
            <person name="Chen S."/>
            <person name="Zhou L."/>
            <person name="Zhou L."/>
            <person name="Ni X."/>
            <person name="Tian J."/>
            <person name="Zhou Y."/>
            <person name="Sheng Y."/>
            <person name="Liu T."/>
            <person name="Pan Y."/>
            <person name="Xia L."/>
            <person name="Li J."/>
            <person name="Zhao F."/>
            <person name="Cao W."/>
        </authorList>
    </citation>
    <scope>NUCLEOTIDE SEQUENCE</scope>
    <source>
        <strain evidence="12">Rmic-2018</strain>
        <tissue evidence="12">Larvae</tissue>
    </source>
</reference>
<feature type="compositionally biased region" description="Polar residues" evidence="9">
    <location>
        <begin position="588"/>
        <end position="598"/>
    </location>
</feature>
<dbReference type="VEuPathDB" id="VectorBase:LOC119180282"/>
<feature type="domain" description="SMP-LTD" evidence="11">
    <location>
        <begin position="691"/>
        <end position="957"/>
    </location>
</feature>
<dbReference type="InterPro" id="IPR031468">
    <property type="entry name" value="SMP_LBD"/>
</dbReference>
<evidence type="ECO:0000256" key="5">
    <source>
        <dbReference type="ARBA" id="ARBA00022989"/>
    </source>
</evidence>
<gene>
    <name evidence="12" type="ORF">HPB51_022623</name>
</gene>
<evidence type="ECO:0000256" key="8">
    <source>
        <dbReference type="ARBA" id="ARBA00023136"/>
    </source>
</evidence>
<dbReference type="Proteomes" id="UP000821866">
    <property type="component" value="Chromosome 10"/>
</dbReference>
<evidence type="ECO:0000256" key="7">
    <source>
        <dbReference type="ARBA" id="ARBA00023121"/>
    </source>
</evidence>
<keyword evidence="7" id="KW-0446">Lipid-binding</keyword>
<feature type="compositionally biased region" description="Polar residues" evidence="9">
    <location>
        <begin position="282"/>
        <end position="293"/>
    </location>
</feature>
<feature type="region of interest" description="Disordered" evidence="9">
    <location>
        <begin position="571"/>
        <end position="600"/>
    </location>
</feature>
<keyword evidence="5 10" id="KW-1133">Transmembrane helix</keyword>
<feature type="region of interest" description="Disordered" evidence="9">
    <location>
        <begin position="1"/>
        <end position="160"/>
    </location>
</feature>
<feature type="region of interest" description="Disordered" evidence="9">
    <location>
        <begin position="808"/>
        <end position="841"/>
    </location>
</feature>
<feature type="compositionally biased region" description="Polar residues" evidence="9">
    <location>
        <begin position="830"/>
        <end position="841"/>
    </location>
</feature>
<reference evidence="12" key="1">
    <citation type="journal article" date="2020" name="Cell">
        <title>Large-Scale Comparative Analyses of Tick Genomes Elucidate Their Genetic Diversity and Vector Capacities.</title>
        <authorList>
            <consortium name="Tick Genome and Microbiome Consortium (TIGMIC)"/>
            <person name="Jia N."/>
            <person name="Wang J."/>
            <person name="Shi W."/>
            <person name="Du L."/>
            <person name="Sun Y."/>
            <person name="Zhan W."/>
            <person name="Jiang J.F."/>
            <person name="Wang Q."/>
            <person name="Zhang B."/>
            <person name="Ji P."/>
            <person name="Bell-Sakyi L."/>
            <person name="Cui X.M."/>
            <person name="Yuan T.T."/>
            <person name="Jiang B.G."/>
            <person name="Yang W.F."/>
            <person name="Lam T.T."/>
            <person name="Chang Q.C."/>
            <person name="Ding S.J."/>
            <person name="Wang X.J."/>
            <person name="Zhu J.G."/>
            <person name="Ruan X.D."/>
            <person name="Zhao L."/>
            <person name="Wei J.T."/>
            <person name="Ye R.Z."/>
            <person name="Que T.C."/>
            <person name="Du C.H."/>
            <person name="Zhou Y.H."/>
            <person name="Cheng J.X."/>
            <person name="Dai P.F."/>
            <person name="Guo W.B."/>
            <person name="Han X.H."/>
            <person name="Huang E.J."/>
            <person name="Li L.F."/>
            <person name="Wei W."/>
            <person name="Gao Y.C."/>
            <person name="Liu J.Z."/>
            <person name="Shao H.Z."/>
            <person name="Wang X."/>
            <person name="Wang C.C."/>
            <person name="Yang T.C."/>
            <person name="Huo Q.B."/>
            <person name="Li W."/>
            <person name="Chen H.Y."/>
            <person name="Chen S.E."/>
            <person name="Zhou L.G."/>
            <person name="Ni X.B."/>
            <person name="Tian J.H."/>
            <person name="Sheng Y."/>
            <person name="Liu T."/>
            <person name="Pan Y.S."/>
            <person name="Xia L.Y."/>
            <person name="Li J."/>
            <person name="Zhao F."/>
            <person name="Cao W.C."/>
        </authorList>
    </citation>
    <scope>NUCLEOTIDE SEQUENCE</scope>
    <source>
        <strain evidence="12">Rmic-2018</strain>
    </source>
</reference>
<protein>
    <recommendedName>
        <fullName evidence="11">SMP-LTD domain-containing protein</fullName>
    </recommendedName>
</protein>
<organism evidence="12 13">
    <name type="scientific">Rhipicephalus microplus</name>
    <name type="common">Cattle tick</name>
    <name type="synonym">Boophilus microplus</name>
    <dbReference type="NCBI Taxonomy" id="6941"/>
    <lineage>
        <taxon>Eukaryota</taxon>
        <taxon>Metazoa</taxon>
        <taxon>Ecdysozoa</taxon>
        <taxon>Arthropoda</taxon>
        <taxon>Chelicerata</taxon>
        <taxon>Arachnida</taxon>
        <taxon>Acari</taxon>
        <taxon>Parasitiformes</taxon>
        <taxon>Ixodida</taxon>
        <taxon>Ixodoidea</taxon>
        <taxon>Ixodidae</taxon>
        <taxon>Rhipicephalinae</taxon>
        <taxon>Rhipicephalus</taxon>
        <taxon>Boophilus</taxon>
    </lineage>
</organism>
<dbReference type="CDD" id="cd21675">
    <property type="entry name" value="SMP_TEX2"/>
    <property type="match status" value="1"/>
</dbReference>
<feature type="compositionally biased region" description="Acidic residues" evidence="9">
    <location>
        <begin position="809"/>
        <end position="823"/>
    </location>
</feature>
<feature type="compositionally biased region" description="Basic and acidic residues" evidence="9">
    <location>
        <begin position="86"/>
        <end position="102"/>
    </location>
</feature>
<evidence type="ECO:0000256" key="6">
    <source>
        <dbReference type="ARBA" id="ARBA00023055"/>
    </source>
</evidence>
<keyword evidence="3 10" id="KW-0812">Transmembrane</keyword>
<dbReference type="GO" id="GO:0008289">
    <property type="term" value="F:lipid binding"/>
    <property type="evidence" value="ECO:0007669"/>
    <property type="project" value="UniProtKB-KW"/>
</dbReference>
<dbReference type="PANTHER" id="PTHR13466:SF0">
    <property type="entry name" value="SMP-LTD DOMAIN-CONTAINING PROTEIN"/>
    <property type="match status" value="1"/>
</dbReference>
<evidence type="ECO:0000256" key="1">
    <source>
        <dbReference type="ARBA" id="ARBA00004586"/>
    </source>
</evidence>
<dbReference type="EMBL" id="JABSTU010000002">
    <property type="protein sequence ID" value="KAH8038138.1"/>
    <property type="molecule type" value="Genomic_DNA"/>
</dbReference>
<dbReference type="PROSITE" id="PS51847">
    <property type="entry name" value="SMP"/>
    <property type="match status" value="1"/>
</dbReference>
<dbReference type="AlphaFoldDB" id="A0A9J6EV08"/>
<evidence type="ECO:0000259" key="11">
    <source>
        <dbReference type="PROSITE" id="PS51847"/>
    </source>
</evidence>
<evidence type="ECO:0000256" key="2">
    <source>
        <dbReference type="ARBA" id="ARBA00022448"/>
    </source>
</evidence>
<proteinExistence type="predicted"/>
<keyword evidence="13" id="KW-1185">Reference proteome</keyword>
<feature type="transmembrane region" description="Helical" evidence="10">
    <location>
        <begin position="376"/>
        <end position="395"/>
    </location>
</feature>
<keyword evidence="4" id="KW-0256">Endoplasmic reticulum</keyword>
<sequence length="1202" mass="133189">MSHRLSLSKLTGGKATSQPTPVMSFRYNPCDEDIQELQPIASARDNDVPSQQQQQQQPAQGSSSSIVGTSSQPAERSAVGTGFRDASVERRHSIGPAPERRATSAPDLDVLDHPLANVEREATPEPPDVSSKTGGAAPAADVAAPAEPEHSKVESSPVKESMKDYLSKFSKKASISHSTIEAHLAASPSVGATAPSDHDGWFTGLKGRFRWLEEKRQGARLLRRDEDTKSTTVGTSDVTGVTIGTMTGSTALHDDETTSIRTAGHALDECKEATEKGDDTRTCSGRQFVNSGTDDMPDPDLTTWEFVEQPEGPLKHPIPSPLPTVSRHFSHAFRGPQTPNLTVLVHAMMKTNSFLISGLVGLLAMVLPMPSFPSGFVVGCVASFFVFSFLWYLLVPTQERHPFEVPDYSRMPPLRVPRQPAGDSSRDNNSYEGWMSQLPFDSEYHIETHHMNNTQSVHLVLSGNTLRLRWPKHPVPRRAMWNEKRPEPVFVGQRHFSLTYAKVTLLPEKLARDRLWNKKYPICLLIPSEEHHMRQMQLDSNNQDDAAPHAGSDEDFNVTVKDLYVRDATREDADAATASSKDDLTGLSKESQPPTLASPSPKMEHEVLYLFARTCREKEEWFRRFQQAIMYGDKEPRARRSCFEESFNQVITYDAYIEELQMRHREQQWIPPYVTTAKSSLLPTSQGTALSQSDTQWLNMLVGRLFFDVFTQHEWADVVRHRIQKKLNRIKVPFFMEELMVTDIHLGSQLPYVRRTSEAVVDKRGVWVDMDVTYNGAFYMTLSTKLNLMRLKRSQTEEMQSLAINHDAYDDESAASSSDDEGATTDKGDTSTLSRDPSSATGTGKKLLELVDKIAQSRYFQQATENRYIKRKMEEVSNTPLVLTVEISHLVGTVALNIPPPPTDRIWYGFRTLPKMQLVARPKLGAKEVTIARVTERIEKMLFLEFQLPCMVGFSAVAGVTGVLAKVGARAYGCEIRLGGVVQFQHQGGQFLFCGLGSSDASSSRSSSQRWLKSRSVVPVYLRCDQGRVTWKYPRGALRVLLRLGGTGNGGARDFRACVKIDANSTGAAVHLEGHRKLIPIHKGRSAPRVADDGEVRRCFTSYKGQVALFLEATPETNHLLSRDTFRLWYHLTPVMSQRDLDDELAGVSCVVLGCGGGCSSCGWGTGGDGGECTGVAGLRRCQDGAVVALCAGFETAGNVPR</sequence>
<accession>A0A9J6EV08</accession>
<name>A0A9J6EV08_RHIMP</name>
<evidence type="ECO:0000256" key="4">
    <source>
        <dbReference type="ARBA" id="ARBA00022824"/>
    </source>
</evidence>
<feature type="region of interest" description="Disordered" evidence="9">
    <location>
        <begin position="273"/>
        <end position="294"/>
    </location>
</feature>
<keyword evidence="8 10" id="KW-0472">Membrane</keyword>
<dbReference type="PANTHER" id="PTHR13466">
    <property type="entry name" value="TEX2 PROTEIN-RELATED"/>
    <property type="match status" value="1"/>
</dbReference>
<feature type="transmembrane region" description="Helical" evidence="10">
    <location>
        <begin position="353"/>
        <end position="370"/>
    </location>
</feature>
<evidence type="ECO:0000313" key="12">
    <source>
        <dbReference type="EMBL" id="KAH8038138.1"/>
    </source>
</evidence>
<feature type="compositionally biased region" description="Low complexity" evidence="9">
    <location>
        <begin position="136"/>
        <end position="146"/>
    </location>
</feature>
<evidence type="ECO:0000313" key="13">
    <source>
        <dbReference type="Proteomes" id="UP000821866"/>
    </source>
</evidence>
<comment type="caution">
    <text evidence="12">The sequence shown here is derived from an EMBL/GenBank/DDBJ whole genome shotgun (WGS) entry which is preliminary data.</text>
</comment>
<evidence type="ECO:0000256" key="3">
    <source>
        <dbReference type="ARBA" id="ARBA00022692"/>
    </source>
</evidence>
<comment type="subcellular location">
    <subcellularLocation>
        <location evidence="1">Endoplasmic reticulum membrane</location>
    </subcellularLocation>
</comment>
<feature type="compositionally biased region" description="Low complexity" evidence="9">
    <location>
        <begin position="50"/>
        <end position="71"/>
    </location>
</feature>